<dbReference type="InterPro" id="IPR027417">
    <property type="entry name" value="P-loop_NTPase"/>
</dbReference>
<dbReference type="InterPro" id="IPR012763">
    <property type="entry name" value="DNA_pol_III_sug/sutau_N"/>
</dbReference>
<feature type="compositionally biased region" description="Basic and acidic residues" evidence="12">
    <location>
        <begin position="791"/>
        <end position="818"/>
    </location>
</feature>
<dbReference type="InterPro" id="IPR022754">
    <property type="entry name" value="DNA_pol_III_gamma-3"/>
</dbReference>
<sequence length="851" mass="91370">MSYVALYRKWRPQTFTDVVGQKQVSETLMRAIREDKVAHAYLFSGPRGTGKTSVAKIFARAINCEKGPTDHPCNECTSCKQILNGQSMDVLEIDAASNRGIDEIRSLRESVKFLPVEGRKKIFIIDEAHMLTNEAWNALLKTIEEPPPHIMFIFATTEVDKLPVTILSRCQRYTFRRITAEDIAEHLLHVAEESDIKLSPDAAQLIAIHADGGLRDALSILDQCSGMTTDVITAQTVESMIGLVGKEWIMTFLDYLRKGDGAAVLVASKKALSEGRDSKQIIEALIQHVRALLIEKVLPTAEELALYTPFKEAFAAQAQSLSVDELNYFVKELQQILNDAKRVDNPRIVIEMGLLGICARAQVSEEDVLQRLAAVEHRLDESDNQFGARLAQLEQQPPMMNPNMMHQGMMSDAGAMNQAMSGAQSAVMPGSAVPGTVPPSGISSAVPGTMPPGVMPPGLDMSTSVGMAPPTSMAPPTPSRSKAPAKRKAPAKNAGAGHGQSPKKGSRIRSIIGDTALILGQHIENPRNYDKIKKDTLRYANSRSWNFTASFFNQAFLTYIDESRVVFVFGNPMLVNMCNTEDRIFELEQSLHQALGREVMVQVLCQDDSAAKGYLDAAKAVINGGGGHTAAGANRATHQAGQQRQSQPMAGTSDIPPVSQPTAQPTVQHTVSQPSGASQPVDDFGASNAGGANPTVDDFGASNVGDAAPVDDFGASSASNRGNTTVTVDDFGASGATPVGTPTVDDFGASNVGDANPTVDDFGAADFETAPPPDDEYSDGEMMPSAADSTAQKKTEVPDELKGMTKWDPSKATPEERSNSVLMGALINAQAEGNDVYVEIINDEEPSKDAD</sequence>
<dbReference type="Pfam" id="PF12169">
    <property type="entry name" value="DNA_pol3_gamma3"/>
    <property type="match status" value="1"/>
</dbReference>
<dbReference type="RefSeq" id="WP_156704824.1">
    <property type="nucleotide sequence ID" value="NZ_CACRUX010000049.1"/>
</dbReference>
<evidence type="ECO:0000256" key="12">
    <source>
        <dbReference type="SAM" id="MobiDB-lite"/>
    </source>
</evidence>
<feature type="compositionally biased region" description="Polar residues" evidence="12">
    <location>
        <begin position="639"/>
        <end position="650"/>
    </location>
</feature>
<dbReference type="EMBL" id="CACRUX010000049">
    <property type="protein sequence ID" value="VYU10089.1"/>
    <property type="molecule type" value="Genomic_DNA"/>
</dbReference>
<comment type="similarity">
    <text evidence="1">Belongs to the DnaX/STICHEL family.</text>
</comment>
<feature type="domain" description="AAA+ ATPase" evidence="13">
    <location>
        <begin position="37"/>
        <end position="185"/>
    </location>
</feature>
<organism evidence="14">
    <name type="scientific">Veillonella ratti</name>
    <dbReference type="NCBI Taxonomy" id="103892"/>
    <lineage>
        <taxon>Bacteria</taxon>
        <taxon>Bacillati</taxon>
        <taxon>Bacillota</taxon>
        <taxon>Negativicutes</taxon>
        <taxon>Veillonellales</taxon>
        <taxon>Veillonellaceae</taxon>
        <taxon>Veillonella</taxon>
    </lineage>
</organism>
<evidence type="ECO:0000256" key="8">
    <source>
        <dbReference type="ARBA" id="ARBA00022833"/>
    </source>
</evidence>
<dbReference type="Gene3D" id="1.10.8.60">
    <property type="match status" value="1"/>
</dbReference>
<evidence type="ECO:0000313" key="14">
    <source>
        <dbReference type="EMBL" id="VYU10089.1"/>
    </source>
</evidence>
<dbReference type="GO" id="GO:0046872">
    <property type="term" value="F:metal ion binding"/>
    <property type="evidence" value="ECO:0007669"/>
    <property type="project" value="UniProtKB-KW"/>
</dbReference>
<dbReference type="Gene3D" id="3.40.50.300">
    <property type="entry name" value="P-loop containing nucleotide triphosphate hydrolases"/>
    <property type="match status" value="1"/>
</dbReference>
<feature type="region of interest" description="Disordered" evidence="12">
    <location>
        <begin position="629"/>
        <end position="704"/>
    </location>
</feature>
<dbReference type="FunFam" id="3.40.50.300:FF:000014">
    <property type="entry name" value="DNA polymerase III subunit gamma/tau"/>
    <property type="match status" value="1"/>
</dbReference>
<dbReference type="AlphaFoldDB" id="A0A6N3C4Y2"/>
<reference evidence="14" key="1">
    <citation type="submission" date="2019-11" db="EMBL/GenBank/DDBJ databases">
        <authorList>
            <person name="Feng L."/>
        </authorList>
    </citation>
    <scope>NUCLEOTIDE SEQUENCE</scope>
    <source>
        <strain evidence="14">VrattiLFYP33</strain>
    </source>
</reference>
<dbReference type="Pfam" id="PF22608">
    <property type="entry name" value="DNAX_ATPase_lid"/>
    <property type="match status" value="1"/>
</dbReference>
<evidence type="ECO:0000256" key="7">
    <source>
        <dbReference type="ARBA" id="ARBA00022741"/>
    </source>
</evidence>
<keyword evidence="5" id="KW-0235">DNA replication</keyword>
<evidence type="ECO:0000256" key="2">
    <source>
        <dbReference type="ARBA" id="ARBA00012417"/>
    </source>
</evidence>
<dbReference type="InterPro" id="IPR008921">
    <property type="entry name" value="DNA_pol3_clamp-load_cplx_C"/>
</dbReference>
<dbReference type="GO" id="GO:0003887">
    <property type="term" value="F:DNA-directed DNA polymerase activity"/>
    <property type="evidence" value="ECO:0007669"/>
    <property type="project" value="UniProtKB-KW"/>
</dbReference>
<evidence type="ECO:0000256" key="4">
    <source>
        <dbReference type="ARBA" id="ARBA00022695"/>
    </source>
</evidence>
<dbReference type="SUPFAM" id="SSF52540">
    <property type="entry name" value="P-loop containing nucleoside triphosphate hydrolases"/>
    <property type="match status" value="1"/>
</dbReference>
<dbReference type="NCBIfam" id="NF004046">
    <property type="entry name" value="PRK05563.1"/>
    <property type="match status" value="1"/>
</dbReference>
<dbReference type="InterPro" id="IPR045085">
    <property type="entry name" value="HLD_clamp_pol_III_gamma_tau"/>
</dbReference>
<dbReference type="CDD" id="cd00009">
    <property type="entry name" value="AAA"/>
    <property type="match status" value="1"/>
</dbReference>
<dbReference type="Pfam" id="PF13177">
    <property type="entry name" value="DNA_pol3_delta2"/>
    <property type="match status" value="1"/>
</dbReference>
<dbReference type="InterPro" id="IPR003593">
    <property type="entry name" value="AAA+_ATPase"/>
</dbReference>
<evidence type="ECO:0000256" key="6">
    <source>
        <dbReference type="ARBA" id="ARBA00022723"/>
    </source>
</evidence>
<evidence type="ECO:0000256" key="10">
    <source>
        <dbReference type="ARBA" id="ARBA00022932"/>
    </source>
</evidence>
<evidence type="ECO:0000256" key="3">
    <source>
        <dbReference type="ARBA" id="ARBA00022679"/>
    </source>
</evidence>
<feature type="compositionally biased region" description="Polar residues" evidence="12">
    <location>
        <begin position="660"/>
        <end position="678"/>
    </location>
</feature>
<evidence type="ECO:0000259" key="13">
    <source>
        <dbReference type="SMART" id="SM00382"/>
    </source>
</evidence>
<dbReference type="CDD" id="cd18137">
    <property type="entry name" value="HLD_clamp_pol_III_gamma_tau"/>
    <property type="match status" value="1"/>
</dbReference>
<feature type="region of interest" description="Disordered" evidence="12">
    <location>
        <begin position="462"/>
        <end position="507"/>
    </location>
</feature>
<dbReference type="Gene3D" id="1.20.272.10">
    <property type="match status" value="1"/>
</dbReference>
<comment type="catalytic activity">
    <reaction evidence="11">
        <text>DNA(n) + a 2'-deoxyribonucleoside 5'-triphosphate = DNA(n+1) + diphosphate</text>
        <dbReference type="Rhea" id="RHEA:22508"/>
        <dbReference type="Rhea" id="RHEA-COMP:17339"/>
        <dbReference type="Rhea" id="RHEA-COMP:17340"/>
        <dbReference type="ChEBI" id="CHEBI:33019"/>
        <dbReference type="ChEBI" id="CHEBI:61560"/>
        <dbReference type="ChEBI" id="CHEBI:173112"/>
        <dbReference type="EC" id="2.7.7.7"/>
    </reaction>
</comment>
<keyword evidence="4 14" id="KW-0548">Nucleotidyltransferase</keyword>
<evidence type="ECO:0000256" key="5">
    <source>
        <dbReference type="ARBA" id="ARBA00022705"/>
    </source>
</evidence>
<dbReference type="InterPro" id="IPR050238">
    <property type="entry name" value="DNA_Rep/Repair_Clamp_Loader"/>
</dbReference>
<proteinExistence type="inferred from homology"/>
<keyword evidence="6" id="KW-0479">Metal-binding</keyword>
<dbReference type="NCBIfam" id="TIGR02397">
    <property type="entry name" value="dnaX_nterm"/>
    <property type="match status" value="1"/>
</dbReference>
<dbReference type="FunFam" id="1.10.8.60:FF:000013">
    <property type="entry name" value="DNA polymerase III subunit gamma/tau"/>
    <property type="match status" value="1"/>
</dbReference>
<dbReference type="GO" id="GO:0009360">
    <property type="term" value="C:DNA polymerase III complex"/>
    <property type="evidence" value="ECO:0007669"/>
    <property type="project" value="InterPro"/>
</dbReference>
<dbReference type="GO" id="GO:0003677">
    <property type="term" value="F:DNA binding"/>
    <property type="evidence" value="ECO:0007669"/>
    <property type="project" value="InterPro"/>
</dbReference>
<protein>
    <recommendedName>
        <fullName evidence="2">DNA-directed DNA polymerase</fullName>
        <ecNumber evidence="2">2.7.7.7</ecNumber>
    </recommendedName>
</protein>
<keyword evidence="7" id="KW-0547">Nucleotide-binding</keyword>
<keyword evidence="3 14" id="KW-0808">Transferase</keyword>
<keyword evidence="10" id="KW-0239">DNA-directed DNA polymerase</keyword>
<feature type="region of interest" description="Disordered" evidence="12">
    <location>
        <begin position="729"/>
        <end position="819"/>
    </location>
</feature>
<name>A0A6N3C4Y2_9FIRM</name>
<accession>A0A6N3C4Y2</accession>
<evidence type="ECO:0000256" key="9">
    <source>
        <dbReference type="ARBA" id="ARBA00022840"/>
    </source>
</evidence>
<keyword evidence="8" id="KW-0862">Zinc</keyword>
<evidence type="ECO:0000256" key="1">
    <source>
        <dbReference type="ARBA" id="ARBA00006360"/>
    </source>
</evidence>
<dbReference type="SUPFAM" id="SSF48019">
    <property type="entry name" value="post-AAA+ oligomerization domain-like"/>
    <property type="match status" value="1"/>
</dbReference>
<dbReference type="EC" id="2.7.7.7" evidence="2"/>
<gene>
    <name evidence="14" type="primary">dnaX</name>
    <name evidence="14" type="ORF">VRLFYP33_01251</name>
</gene>
<dbReference type="PANTHER" id="PTHR11669">
    <property type="entry name" value="REPLICATION FACTOR C / DNA POLYMERASE III GAMMA-TAU SUBUNIT"/>
    <property type="match status" value="1"/>
</dbReference>
<dbReference type="PANTHER" id="PTHR11669:SF0">
    <property type="entry name" value="PROTEIN STICHEL-LIKE 2"/>
    <property type="match status" value="1"/>
</dbReference>
<evidence type="ECO:0000256" key="11">
    <source>
        <dbReference type="ARBA" id="ARBA00049244"/>
    </source>
</evidence>
<dbReference type="SMART" id="SM00382">
    <property type="entry name" value="AAA"/>
    <property type="match status" value="1"/>
</dbReference>
<dbReference type="GO" id="GO:0005524">
    <property type="term" value="F:ATP binding"/>
    <property type="evidence" value="ECO:0007669"/>
    <property type="project" value="UniProtKB-KW"/>
</dbReference>
<dbReference type="GO" id="GO:0006261">
    <property type="term" value="P:DNA-templated DNA replication"/>
    <property type="evidence" value="ECO:0007669"/>
    <property type="project" value="TreeGrafter"/>
</dbReference>
<keyword evidence="9" id="KW-0067">ATP-binding</keyword>